<accession>A0ACC5ZDU7</accession>
<dbReference type="EMBL" id="CM040997">
    <property type="protein sequence ID" value="MCJ8745994.1"/>
    <property type="molecule type" value="Genomic_DNA"/>
</dbReference>
<evidence type="ECO:0000313" key="1">
    <source>
        <dbReference type="EMBL" id="MCJ8745994.1"/>
    </source>
</evidence>
<comment type="caution">
    <text evidence="1">The sequence shown here is derived from an EMBL/GenBank/DDBJ whole genome shotgun (WGS) entry which is preliminary data.</text>
</comment>
<keyword evidence="2" id="KW-1185">Reference proteome</keyword>
<proteinExistence type="predicted"/>
<gene>
    <name evidence="1" type="ORF">PDJAM_G00136620</name>
</gene>
<evidence type="ECO:0000313" key="2">
    <source>
        <dbReference type="Proteomes" id="UP000830395"/>
    </source>
</evidence>
<name>A0ACC5ZDU7_9TELE</name>
<organism evidence="1 2">
    <name type="scientific">Pangasius djambal</name>
    <dbReference type="NCBI Taxonomy" id="1691987"/>
    <lineage>
        <taxon>Eukaryota</taxon>
        <taxon>Metazoa</taxon>
        <taxon>Chordata</taxon>
        <taxon>Craniata</taxon>
        <taxon>Vertebrata</taxon>
        <taxon>Euteleostomi</taxon>
        <taxon>Actinopterygii</taxon>
        <taxon>Neopterygii</taxon>
        <taxon>Teleostei</taxon>
        <taxon>Ostariophysi</taxon>
        <taxon>Siluriformes</taxon>
        <taxon>Pangasiidae</taxon>
        <taxon>Pangasius</taxon>
    </lineage>
</organism>
<protein>
    <submittedName>
        <fullName evidence="1">Uncharacterized protein</fullName>
    </submittedName>
</protein>
<sequence length="107" mass="12253">MIVCGFDSSDSNSVNTADQLHTCNWIRSHLEEHADTCLPKQDVYETYRKHCENLQQRPLSAANFGKIIRDIFPNIKARRLGGRGQSKYPLHQPVALTHCRKFTSVQL</sequence>
<reference evidence="1" key="1">
    <citation type="submission" date="2020-02" db="EMBL/GenBank/DDBJ databases">
        <title>Genome sequencing of the panga catfish, Pangasius djambal.</title>
        <authorList>
            <person name="Wen M."/>
            <person name="Zahm M."/>
            <person name="Roques C."/>
            <person name="Cabau C."/>
            <person name="Klopp C."/>
            <person name="Donnadieu C."/>
            <person name="Jouanno E."/>
            <person name="Avarre J.-C."/>
            <person name="Campet M."/>
            <person name="Ha T."/>
            <person name="Dugue R."/>
            <person name="Lampietro C."/>
            <person name="Louis A."/>
            <person name="Herpin A."/>
            <person name="Echchiki A."/>
            <person name="Berthelot C."/>
            <person name="Parey E."/>
            <person name="Roest-Crollius H."/>
            <person name="Braasch I."/>
            <person name="Postlethwait J.H."/>
            <person name="Bobe J."/>
            <person name="Montfort J."/>
            <person name="Bouchez O."/>
            <person name="Begum T."/>
            <person name="Schartl M."/>
            <person name="Gustiano R."/>
            <person name="Guiguen Y."/>
        </authorList>
    </citation>
    <scope>NUCLEOTIDE SEQUENCE</scope>
    <source>
        <strain evidence="1">Pdj_M5554</strain>
    </source>
</reference>
<dbReference type="Proteomes" id="UP000830395">
    <property type="component" value="Chromosome 23"/>
</dbReference>